<dbReference type="SUPFAM" id="SSF53300">
    <property type="entry name" value="vWA-like"/>
    <property type="match status" value="1"/>
</dbReference>
<dbReference type="Proteomes" id="UP000000448">
    <property type="component" value="Chromosome"/>
</dbReference>
<accession>B9L895</accession>
<dbReference type="EMBL" id="CP001279">
    <property type="protein sequence ID" value="ACM93132.1"/>
    <property type="molecule type" value="Genomic_DNA"/>
</dbReference>
<keyword evidence="1" id="KW-0472">Membrane</keyword>
<dbReference type="HOGENOM" id="CLU_024570_1_1_7"/>
<dbReference type="RefSeq" id="WP_015902184.1">
    <property type="nucleotide sequence ID" value="NC_012115.1"/>
</dbReference>
<sequence>MEFLNLYAFLAFLAIPVFFLVKSKNLPFSKEVAKKIVLKGKISKKIKFYLLIAGYVLFVLALARPIINNGYITIKAPVQNLVISLDISLEMDKKDLYPNRLEFAKTKIKTLLKLLNAQNTALILFDKNSYLISPPTKDYSSLAYLLDHTDVKDLKRTPTSDIENMIASAKNLVKNPKIVIFTSNPYIPKSNNIFVYFCSKQPLEGENIFNASYSNENLKQLAKLLNASKSKEIKIKDKTELFYYPLAMGILILFFVIFFPIRRIK</sequence>
<evidence type="ECO:0000313" key="4">
    <source>
        <dbReference type="Proteomes" id="UP000000448"/>
    </source>
</evidence>
<dbReference type="STRING" id="598659.NAMH_0435"/>
<proteinExistence type="predicted"/>
<dbReference type="Pfam" id="PF13519">
    <property type="entry name" value="VWA_2"/>
    <property type="match status" value="1"/>
</dbReference>
<dbReference type="AlphaFoldDB" id="B9L895"/>
<dbReference type="Gene3D" id="3.40.50.410">
    <property type="entry name" value="von Willebrand factor, type A domain"/>
    <property type="match status" value="1"/>
</dbReference>
<keyword evidence="1" id="KW-1133">Transmembrane helix</keyword>
<protein>
    <submittedName>
        <fullName evidence="3">von Willebrand factor, type A</fullName>
    </submittedName>
</protein>
<dbReference type="InterPro" id="IPR036465">
    <property type="entry name" value="vWFA_dom_sf"/>
</dbReference>
<keyword evidence="1" id="KW-0812">Transmembrane</keyword>
<dbReference type="KEGG" id="nam:NAMH_0435"/>
<dbReference type="OrthoDB" id="9807628at2"/>
<feature type="transmembrane region" description="Helical" evidence="1">
    <location>
        <begin position="241"/>
        <end position="261"/>
    </location>
</feature>
<reference evidence="3 4" key="1">
    <citation type="journal article" date="2009" name="PLoS Genet.">
        <title>Adaptations to submarine hydrothermal environments exemplified by the genome of Nautilia profundicola.</title>
        <authorList>
            <person name="Campbell B.J."/>
            <person name="Smith J.L."/>
            <person name="Hanson T.E."/>
            <person name="Klotz M.G."/>
            <person name="Stein L.Y."/>
            <person name="Lee C.K."/>
            <person name="Wu D."/>
            <person name="Robinson J.M."/>
            <person name="Khouri H.M."/>
            <person name="Eisen J.A."/>
            <person name="Cary S.C."/>
        </authorList>
    </citation>
    <scope>NUCLEOTIDE SEQUENCE [LARGE SCALE GENOMIC DNA]</scope>
    <source>
        <strain evidence="4">ATCC BAA-1463 / DSM 18972 / AmH</strain>
    </source>
</reference>
<dbReference type="InterPro" id="IPR002035">
    <property type="entry name" value="VWF_A"/>
</dbReference>
<organism evidence="3 4">
    <name type="scientific">Nautilia profundicola (strain ATCC BAA-1463 / DSM 18972 / AmH)</name>
    <dbReference type="NCBI Taxonomy" id="598659"/>
    <lineage>
        <taxon>Bacteria</taxon>
        <taxon>Pseudomonadati</taxon>
        <taxon>Campylobacterota</taxon>
        <taxon>Epsilonproteobacteria</taxon>
        <taxon>Nautiliales</taxon>
        <taxon>Nautiliaceae</taxon>
        <taxon>Nautilia</taxon>
    </lineage>
</organism>
<name>B9L895_NAUPA</name>
<dbReference type="eggNOG" id="COG2304">
    <property type="taxonomic scope" value="Bacteria"/>
</dbReference>
<evidence type="ECO:0000259" key="2">
    <source>
        <dbReference type="Pfam" id="PF13519"/>
    </source>
</evidence>
<evidence type="ECO:0000256" key="1">
    <source>
        <dbReference type="SAM" id="Phobius"/>
    </source>
</evidence>
<feature type="domain" description="VWFA" evidence="2">
    <location>
        <begin position="81"/>
        <end position="182"/>
    </location>
</feature>
<keyword evidence="4" id="KW-1185">Reference proteome</keyword>
<evidence type="ECO:0000313" key="3">
    <source>
        <dbReference type="EMBL" id="ACM93132.1"/>
    </source>
</evidence>
<feature type="transmembrane region" description="Helical" evidence="1">
    <location>
        <begin position="6"/>
        <end position="27"/>
    </location>
</feature>
<gene>
    <name evidence="3" type="ordered locus">NAMH_0435</name>
</gene>
<feature type="transmembrane region" description="Helical" evidence="1">
    <location>
        <begin position="48"/>
        <end position="67"/>
    </location>
</feature>